<reference evidence="2" key="4">
    <citation type="submission" date="2015-06" db="UniProtKB">
        <authorList>
            <consortium name="EnsemblMetazoa"/>
        </authorList>
    </citation>
    <scope>IDENTIFICATION</scope>
</reference>
<proteinExistence type="predicted"/>
<dbReference type="AlphaFoldDB" id="W5JVC2"/>
<reference evidence="1" key="2">
    <citation type="submission" date="2010-05" db="EMBL/GenBank/DDBJ databases">
        <authorList>
            <person name="Almeida L.G."/>
            <person name="Nicolas M.F."/>
            <person name="Souza R.C."/>
            <person name="Vasconcelos A.T.R."/>
        </authorList>
    </citation>
    <scope>NUCLEOTIDE SEQUENCE</scope>
</reference>
<dbReference type="VEuPathDB" id="VectorBase:ADAC000924"/>
<reference evidence="1" key="3">
    <citation type="journal article" date="2013" name="Nucleic Acids Res.">
        <title>The genome of Anopheles darlingi, the main neotropical malaria vector.</title>
        <authorList>
            <person name="Marinotti O."/>
            <person name="Cerqueira G.C."/>
            <person name="de Almeida L.G."/>
            <person name="Ferro M.I."/>
            <person name="Loreto E.L."/>
            <person name="Zaha A."/>
            <person name="Teixeira S.M."/>
            <person name="Wespiser A.R."/>
            <person name="Almeida E Silva A."/>
            <person name="Schlindwein A.D."/>
            <person name="Pacheco A.C."/>
            <person name="Silva A.L."/>
            <person name="Graveley B.R."/>
            <person name="Walenz B.P."/>
            <person name="Lima Bde A."/>
            <person name="Ribeiro C.A."/>
            <person name="Nunes-Silva C.G."/>
            <person name="de Carvalho C.R."/>
            <person name="Soares C.M."/>
            <person name="de Menezes C.B."/>
            <person name="Matiolli C."/>
            <person name="Caffrey D."/>
            <person name="Araujo D.A."/>
            <person name="de Oliveira D.M."/>
            <person name="Golenbock D."/>
            <person name="Grisard E.C."/>
            <person name="Fantinatti-Garboggini F."/>
            <person name="de Carvalho F.M."/>
            <person name="Barcellos F.G."/>
            <person name="Prosdocimi F."/>
            <person name="May G."/>
            <person name="Azevedo Junior G.M."/>
            <person name="Guimaraes G.M."/>
            <person name="Goldman G.H."/>
            <person name="Padilha I.Q."/>
            <person name="Batista Jda S."/>
            <person name="Ferro J.A."/>
            <person name="Ribeiro J.M."/>
            <person name="Fietto J.L."/>
            <person name="Dabbas K.M."/>
            <person name="Cerdeira L."/>
            <person name="Agnez-Lima L.F."/>
            <person name="Brocchi M."/>
            <person name="de Carvalho M.O."/>
            <person name="Teixeira Mde M."/>
            <person name="Diniz Maia Mde M."/>
            <person name="Goldman M.H."/>
            <person name="Cruz Schneider M.P."/>
            <person name="Felipe M.S."/>
            <person name="Hungria M."/>
            <person name="Nicolas M.F."/>
            <person name="Pereira M."/>
            <person name="Montes M.A."/>
            <person name="Cantao M.E."/>
            <person name="Vincentz M."/>
            <person name="Rafael M.S."/>
            <person name="Silverman N."/>
            <person name="Stoco P.H."/>
            <person name="Souza R.C."/>
            <person name="Vicentini R."/>
            <person name="Gazzinelli R.T."/>
            <person name="Neves Rde O."/>
            <person name="Silva R."/>
            <person name="Astolfi-Filho S."/>
            <person name="Maciel T.E."/>
            <person name="Urmenyi T.P."/>
            <person name="Tadei W.P."/>
            <person name="Camargo E.P."/>
            <person name="de Vasconcelos A.T."/>
        </authorList>
    </citation>
    <scope>NUCLEOTIDE SEQUENCE</scope>
</reference>
<evidence type="ECO:0000313" key="2">
    <source>
        <dbReference type="EnsemblMetazoa" id="ADAC000924-PA"/>
    </source>
</evidence>
<protein>
    <submittedName>
        <fullName evidence="1">Kinesin-like protein Klp10A</fullName>
    </submittedName>
</protein>
<dbReference type="STRING" id="43151.W5JVC2"/>
<keyword evidence="3" id="KW-1185">Reference proteome</keyword>
<reference evidence="1 3" key="1">
    <citation type="journal article" date="2010" name="BMC Genomics">
        <title>Combination of measures distinguishes pre-miRNAs from other stem-loops in the genome of the newly sequenced Anopheles darlingi.</title>
        <authorList>
            <person name="Mendes N.D."/>
            <person name="Freitas A.T."/>
            <person name="Vasconcelos A.T."/>
            <person name="Sagot M.F."/>
        </authorList>
    </citation>
    <scope>NUCLEOTIDE SEQUENCE</scope>
</reference>
<dbReference type="Proteomes" id="UP000000673">
    <property type="component" value="Unassembled WGS sequence"/>
</dbReference>
<accession>W5JVC2</accession>
<dbReference type="eggNOG" id="KOG0246">
    <property type="taxonomic scope" value="Eukaryota"/>
</dbReference>
<dbReference type="EMBL" id="ADMH02000240">
    <property type="protein sequence ID" value="ETN67273.1"/>
    <property type="molecule type" value="Genomic_DNA"/>
</dbReference>
<sequence>MSMEAFNHHAAITELQQKEEEVVDNHQRVHEFMEKSIQESRKLLNLANTVYCDQLAYAKACKSLFSTLAENASMMSGLLTEFETMLLQEEMASQAAHQY</sequence>
<evidence type="ECO:0000313" key="3">
    <source>
        <dbReference type="Proteomes" id="UP000000673"/>
    </source>
</evidence>
<gene>
    <name evidence="1" type="ORF">AND_000924</name>
</gene>
<dbReference type="EnsemblMetazoa" id="ADAC000924-RA">
    <property type="protein sequence ID" value="ADAC000924-PA"/>
    <property type="gene ID" value="ADAC000924"/>
</dbReference>
<dbReference type="VEuPathDB" id="VectorBase:ADAR2_005284"/>
<name>W5JVC2_ANODA</name>
<organism evidence="1">
    <name type="scientific">Anopheles darlingi</name>
    <name type="common">Mosquito</name>
    <dbReference type="NCBI Taxonomy" id="43151"/>
    <lineage>
        <taxon>Eukaryota</taxon>
        <taxon>Metazoa</taxon>
        <taxon>Ecdysozoa</taxon>
        <taxon>Arthropoda</taxon>
        <taxon>Hexapoda</taxon>
        <taxon>Insecta</taxon>
        <taxon>Pterygota</taxon>
        <taxon>Neoptera</taxon>
        <taxon>Endopterygota</taxon>
        <taxon>Diptera</taxon>
        <taxon>Nematocera</taxon>
        <taxon>Culicoidea</taxon>
        <taxon>Culicidae</taxon>
        <taxon>Anophelinae</taxon>
        <taxon>Anopheles</taxon>
    </lineage>
</organism>
<dbReference type="OMA" id="FMEKSIQ"/>
<evidence type="ECO:0000313" key="1">
    <source>
        <dbReference type="EMBL" id="ETN67273.1"/>
    </source>
</evidence>
<dbReference type="HOGENOM" id="CLU_179539_0_0_1"/>